<evidence type="ECO:0000256" key="2">
    <source>
        <dbReference type="ARBA" id="ARBA00023002"/>
    </source>
</evidence>
<dbReference type="Gene3D" id="3.40.50.1970">
    <property type="match status" value="1"/>
</dbReference>
<sequence length="105" mass="10435">MRLARENGIGAVVSLGGGAVIDAGKAIAALVPASGPVMEYLEVVGNGRVLEGHPLPFVAIPTTAGTGAEVTKNAVINVPSAAAKSQPARRIGCCGAGHRRPGADR</sequence>
<organism evidence="4 5">
    <name type="scientific">Raoultella planticola</name>
    <name type="common">Klebsiella planticola</name>
    <dbReference type="NCBI Taxonomy" id="575"/>
    <lineage>
        <taxon>Bacteria</taxon>
        <taxon>Pseudomonadati</taxon>
        <taxon>Pseudomonadota</taxon>
        <taxon>Gammaproteobacteria</taxon>
        <taxon>Enterobacterales</taxon>
        <taxon>Enterobacteriaceae</taxon>
        <taxon>Klebsiella/Raoultella group</taxon>
        <taxon>Raoultella</taxon>
    </lineage>
</organism>
<dbReference type="InterPro" id="IPR039697">
    <property type="entry name" value="Alcohol_dehydrogenase_Fe"/>
</dbReference>
<reference evidence="4 5" key="1">
    <citation type="submission" date="2019-03" db="EMBL/GenBank/DDBJ databases">
        <authorList>
            <consortium name="Pathogen Informatics"/>
        </authorList>
    </citation>
    <scope>NUCLEOTIDE SEQUENCE [LARGE SCALE GENOMIC DNA]</scope>
    <source>
        <strain evidence="4 5">NCTC12998</strain>
    </source>
</reference>
<name>A0A485BLT0_RAOPL</name>
<dbReference type="GO" id="GO:0004022">
    <property type="term" value="F:alcohol dehydrogenase (NAD+) activity"/>
    <property type="evidence" value="ECO:0007669"/>
    <property type="project" value="TreeGrafter"/>
</dbReference>
<feature type="domain" description="Alcohol dehydrogenase iron-type/glycerol dehydrogenase GldA" evidence="3">
    <location>
        <begin position="2"/>
        <end position="84"/>
    </location>
</feature>
<dbReference type="EC" id="1.1.-.-" evidence="4"/>
<evidence type="ECO:0000313" key="5">
    <source>
        <dbReference type="Proteomes" id="UP000345637"/>
    </source>
</evidence>
<protein>
    <submittedName>
        <fullName evidence="4">Ethanolamine utilization protein EutG</fullName>
        <ecNumber evidence="4">1.1.-.-</ecNumber>
    </submittedName>
</protein>
<dbReference type="InterPro" id="IPR001670">
    <property type="entry name" value="ADH_Fe/GldA"/>
</dbReference>
<dbReference type="Proteomes" id="UP000345637">
    <property type="component" value="Unassembled WGS sequence"/>
</dbReference>
<keyword evidence="2 4" id="KW-0560">Oxidoreductase</keyword>
<dbReference type="Pfam" id="PF00465">
    <property type="entry name" value="Fe-ADH"/>
    <property type="match status" value="1"/>
</dbReference>
<evidence type="ECO:0000259" key="3">
    <source>
        <dbReference type="Pfam" id="PF00465"/>
    </source>
</evidence>
<dbReference type="AlphaFoldDB" id="A0A485BLT0"/>
<dbReference type="SUPFAM" id="SSF56796">
    <property type="entry name" value="Dehydroquinate synthase-like"/>
    <property type="match status" value="1"/>
</dbReference>
<dbReference type="PANTHER" id="PTHR11496:SF102">
    <property type="entry name" value="ALCOHOL DEHYDROGENASE 4"/>
    <property type="match status" value="1"/>
</dbReference>
<evidence type="ECO:0000313" key="4">
    <source>
        <dbReference type="EMBL" id="VFS69649.1"/>
    </source>
</evidence>
<evidence type="ECO:0000256" key="1">
    <source>
        <dbReference type="ARBA" id="ARBA00007358"/>
    </source>
</evidence>
<proteinExistence type="inferred from homology"/>
<dbReference type="EMBL" id="CAADJE010000024">
    <property type="protein sequence ID" value="VFS69649.1"/>
    <property type="molecule type" value="Genomic_DNA"/>
</dbReference>
<comment type="similarity">
    <text evidence="1">Belongs to the iron-containing alcohol dehydrogenase family.</text>
</comment>
<gene>
    <name evidence="4" type="primary">eutG</name>
    <name evidence="4" type="ORF">NCTC12998_03597</name>
</gene>
<accession>A0A485BLT0</accession>
<dbReference type="PANTHER" id="PTHR11496">
    <property type="entry name" value="ALCOHOL DEHYDROGENASE"/>
    <property type="match status" value="1"/>
</dbReference>
<dbReference type="GO" id="GO:0046872">
    <property type="term" value="F:metal ion binding"/>
    <property type="evidence" value="ECO:0007669"/>
    <property type="project" value="InterPro"/>
</dbReference>